<dbReference type="AlphaFoldDB" id="A0A151M1X6"/>
<reference evidence="1 2" key="1">
    <citation type="journal article" date="2012" name="Genome Biol.">
        <title>Sequencing three crocodilian genomes to illuminate the evolution of archosaurs and amniotes.</title>
        <authorList>
            <person name="St John J.A."/>
            <person name="Braun E.L."/>
            <person name="Isberg S.R."/>
            <person name="Miles L.G."/>
            <person name="Chong A.Y."/>
            <person name="Gongora J."/>
            <person name="Dalzell P."/>
            <person name="Moran C."/>
            <person name="Bed'hom B."/>
            <person name="Abzhanov A."/>
            <person name="Burgess S.C."/>
            <person name="Cooksey A.M."/>
            <person name="Castoe T.A."/>
            <person name="Crawford N.G."/>
            <person name="Densmore L.D."/>
            <person name="Drew J.C."/>
            <person name="Edwards S.V."/>
            <person name="Faircloth B.C."/>
            <person name="Fujita M.K."/>
            <person name="Greenwold M.J."/>
            <person name="Hoffmann F.G."/>
            <person name="Howard J.M."/>
            <person name="Iguchi T."/>
            <person name="Janes D.E."/>
            <person name="Khan S.Y."/>
            <person name="Kohno S."/>
            <person name="de Koning A.J."/>
            <person name="Lance S.L."/>
            <person name="McCarthy F.M."/>
            <person name="McCormack J.E."/>
            <person name="Merchant M.E."/>
            <person name="Peterson D.G."/>
            <person name="Pollock D.D."/>
            <person name="Pourmand N."/>
            <person name="Raney B.J."/>
            <person name="Roessler K.A."/>
            <person name="Sanford J.R."/>
            <person name="Sawyer R.H."/>
            <person name="Schmidt C.J."/>
            <person name="Triplett E.W."/>
            <person name="Tuberville T.D."/>
            <person name="Venegas-Anaya M."/>
            <person name="Howard J.T."/>
            <person name="Jarvis E.D."/>
            <person name="Guillette L.J.Jr."/>
            <person name="Glenn T.C."/>
            <person name="Green R.E."/>
            <person name="Ray D.A."/>
        </authorList>
    </citation>
    <scope>NUCLEOTIDE SEQUENCE [LARGE SCALE GENOMIC DNA]</scope>
    <source>
        <strain evidence="1">KSC_2009_1</strain>
    </source>
</reference>
<comment type="caution">
    <text evidence="1">The sequence shown here is derived from an EMBL/GenBank/DDBJ whole genome shotgun (WGS) entry which is preliminary data.</text>
</comment>
<sequence>MRKTFRTYVFHRGRVTQLICRRKEKTNAYDIPKGYWKITLPAPGTWEDRRSLLCICKWRQRKSHKVQKHILFLEAVHSVFQRV</sequence>
<evidence type="ECO:0000313" key="1">
    <source>
        <dbReference type="EMBL" id="KYO18518.1"/>
    </source>
</evidence>
<protein>
    <submittedName>
        <fullName evidence="1">Uncharacterized protein</fullName>
    </submittedName>
</protein>
<proteinExistence type="predicted"/>
<dbReference type="Proteomes" id="UP000050525">
    <property type="component" value="Unassembled WGS sequence"/>
</dbReference>
<dbReference type="EMBL" id="AKHW03006807">
    <property type="protein sequence ID" value="KYO18518.1"/>
    <property type="molecule type" value="Genomic_DNA"/>
</dbReference>
<evidence type="ECO:0000313" key="2">
    <source>
        <dbReference type="Proteomes" id="UP000050525"/>
    </source>
</evidence>
<gene>
    <name evidence="1" type="ORF">Y1Q_0014790</name>
</gene>
<name>A0A151M1X6_ALLMI</name>
<keyword evidence="2" id="KW-1185">Reference proteome</keyword>
<accession>A0A151M1X6</accession>
<organism evidence="1 2">
    <name type="scientific">Alligator mississippiensis</name>
    <name type="common">American alligator</name>
    <dbReference type="NCBI Taxonomy" id="8496"/>
    <lineage>
        <taxon>Eukaryota</taxon>
        <taxon>Metazoa</taxon>
        <taxon>Chordata</taxon>
        <taxon>Craniata</taxon>
        <taxon>Vertebrata</taxon>
        <taxon>Euteleostomi</taxon>
        <taxon>Archelosauria</taxon>
        <taxon>Archosauria</taxon>
        <taxon>Crocodylia</taxon>
        <taxon>Alligatoridae</taxon>
        <taxon>Alligatorinae</taxon>
        <taxon>Alligator</taxon>
    </lineage>
</organism>